<dbReference type="EMBL" id="ACDE02000019">
    <property type="protein sequence ID" value="KMV74443.1"/>
    <property type="molecule type" value="Genomic_DNA"/>
</dbReference>
<proteinExistence type="predicted"/>
<name>A0A0K9CLJ3_FUSVC</name>
<protein>
    <submittedName>
        <fullName evidence="1">NAD-dependent deacetylase</fullName>
    </submittedName>
</protein>
<comment type="caution">
    <text evidence="1">The sequence shown here is derived from an EMBL/GenBank/DDBJ whole genome shotgun (WGS) entry which is preliminary data.</text>
</comment>
<sequence length="45" mass="5135">MDNKKDEKILELVNILKNTKYLVFFGGAGTSTEITSINYQNKKRA</sequence>
<dbReference type="Proteomes" id="UP000004925">
    <property type="component" value="Unassembled WGS sequence"/>
</dbReference>
<gene>
    <name evidence="1" type="ORF">FSCG_02163</name>
</gene>
<evidence type="ECO:0000313" key="1">
    <source>
        <dbReference type="EMBL" id="KMV74443.1"/>
    </source>
</evidence>
<reference evidence="2" key="1">
    <citation type="submission" date="2011-10" db="EMBL/GenBank/DDBJ databases">
        <title>The Genome Sequence of Fusobacterium sp. 4_1_13.</title>
        <authorList>
            <consortium name="The Broad Institute Genome Sequencing Platform"/>
            <person name="Earl A."/>
            <person name="Ward D."/>
            <person name="Feldgarden M."/>
            <person name="Gevers D."/>
            <person name="Strauss J."/>
            <person name="Ambrose C."/>
            <person name="Allen-Vercoe E."/>
            <person name="Young S.K."/>
            <person name="Zeng Q."/>
            <person name="Gargeya S."/>
            <person name="Fitzgerald M."/>
            <person name="Haas B."/>
            <person name="Abouelleil A."/>
            <person name="Alvarado L."/>
            <person name="Arachchi H.M."/>
            <person name="Berlin A."/>
            <person name="Brown A."/>
            <person name="Chapman S.B."/>
            <person name="Chen Z."/>
            <person name="Dunbar C."/>
            <person name="Freedman E."/>
            <person name="Gearin G."/>
            <person name="Goldberg J."/>
            <person name="Griggs A."/>
            <person name="Gujja S."/>
            <person name="Heiman D."/>
            <person name="Howarth C."/>
            <person name="Larson L."/>
            <person name="Lui A."/>
            <person name="MacDonald P.J."/>
            <person name="Montmayeur A."/>
            <person name="Murphy C."/>
            <person name="Neiman D."/>
            <person name="Pearson M."/>
            <person name="Priest M."/>
            <person name="Roberts A."/>
            <person name="Saif S."/>
            <person name="Shea T."/>
            <person name="Shenoy N."/>
            <person name="Sisk P."/>
            <person name="Stolte C."/>
            <person name="Sykes S."/>
            <person name="Wortman J."/>
            <person name="Nusbaum C."/>
            <person name="Birren B."/>
        </authorList>
    </citation>
    <scope>NUCLEOTIDE SEQUENCE [LARGE SCALE GENOMIC DNA]</scope>
    <source>
        <strain evidence="2">4_1_13</strain>
    </source>
</reference>
<organism evidence="1 2">
    <name type="scientific">Fusobacterium vincentii 4_1_13</name>
    <dbReference type="NCBI Taxonomy" id="469606"/>
    <lineage>
        <taxon>Bacteria</taxon>
        <taxon>Fusobacteriati</taxon>
        <taxon>Fusobacteriota</taxon>
        <taxon>Fusobacteriia</taxon>
        <taxon>Fusobacteriales</taxon>
        <taxon>Fusobacteriaceae</taxon>
        <taxon>Fusobacterium</taxon>
    </lineage>
</organism>
<accession>A0A0K9CLJ3</accession>
<dbReference type="AlphaFoldDB" id="A0A0K9CLJ3"/>
<evidence type="ECO:0000313" key="2">
    <source>
        <dbReference type="Proteomes" id="UP000004925"/>
    </source>
</evidence>